<feature type="signal peptide" evidence="1">
    <location>
        <begin position="1"/>
        <end position="23"/>
    </location>
</feature>
<dbReference type="EnsemblMetazoa" id="XM_014391595.2">
    <property type="protein sequence ID" value="XP_014247081.1"/>
    <property type="gene ID" value="LOC106665274"/>
</dbReference>
<feature type="chain" id="PRO_5035212933" evidence="1">
    <location>
        <begin position="24"/>
        <end position="416"/>
    </location>
</feature>
<evidence type="ECO:0000313" key="2">
    <source>
        <dbReference type="EnsemblMetazoa" id="XP_014247081.1"/>
    </source>
</evidence>
<keyword evidence="1" id="KW-0732">Signal</keyword>
<dbReference type="PANTHER" id="PTHR13593:SF103">
    <property type="entry name" value="RE10370P"/>
    <property type="match status" value="1"/>
</dbReference>
<reference evidence="2" key="1">
    <citation type="submission" date="2022-01" db="UniProtKB">
        <authorList>
            <consortium name="EnsemblMetazoa"/>
        </authorList>
    </citation>
    <scope>IDENTIFICATION</scope>
</reference>
<dbReference type="GO" id="GO:0008081">
    <property type="term" value="F:phosphoric diester hydrolase activity"/>
    <property type="evidence" value="ECO:0007669"/>
    <property type="project" value="InterPro"/>
</dbReference>
<dbReference type="KEGG" id="clec:106665274"/>
<keyword evidence="3" id="KW-1185">Reference proteome</keyword>
<organism evidence="2 3">
    <name type="scientific">Cimex lectularius</name>
    <name type="common">Bed bug</name>
    <name type="synonym">Acanthia lectularia</name>
    <dbReference type="NCBI Taxonomy" id="79782"/>
    <lineage>
        <taxon>Eukaryota</taxon>
        <taxon>Metazoa</taxon>
        <taxon>Ecdysozoa</taxon>
        <taxon>Arthropoda</taxon>
        <taxon>Hexapoda</taxon>
        <taxon>Insecta</taxon>
        <taxon>Pterygota</taxon>
        <taxon>Neoptera</taxon>
        <taxon>Paraneoptera</taxon>
        <taxon>Hemiptera</taxon>
        <taxon>Heteroptera</taxon>
        <taxon>Panheteroptera</taxon>
        <taxon>Cimicomorpha</taxon>
        <taxon>Cimicidae</taxon>
        <taxon>Cimex</taxon>
    </lineage>
</organism>
<dbReference type="InterPro" id="IPR051057">
    <property type="entry name" value="PI-PLC_domain"/>
</dbReference>
<dbReference type="Gene3D" id="3.20.20.190">
    <property type="entry name" value="Phosphatidylinositol (PI) phosphodiesterase"/>
    <property type="match status" value="1"/>
</dbReference>
<dbReference type="SUPFAM" id="SSF51695">
    <property type="entry name" value="PLC-like phosphodiesterases"/>
    <property type="match status" value="1"/>
</dbReference>
<dbReference type="OMA" id="GDYYITH"/>
<dbReference type="PANTHER" id="PTHR13593">
    <property type="match status" value="1"/>
</dbReference>
<dbReference type="Proteomes" id="UP000494040">
    <property type="component" value="Unassembled WGS sequence"/>
</dbReference>
<dbReference type="RefSeq" id="XP_014247081.1">
    <property type="nucleotide sequence ID" value="XM_014391595.2"/>
</dbReference>
<dbReference type="GeneID" id="106665274"/>
<protein>
    <submittedName>
        <fullName evidence="2">Uncharacterized protein</fullName>
    </submittedName>
</protein>
<dbReference type="OrthoDB" id="1046782at2759"/>
<dbReference type="InterPro" id="IPR017946">
    <property type="entry name" value="PLC-like_Pdiesterase_TIM-brl"/>
</dbReference>
<accession>A0A8I6RKL0</accession>
<dbReference type="PROSITE" id="PS50007">
    <property type="entry name" value="PIPLC_X_DOMAIN"/>
    <property type="match status" value="1"/>
</dbReference>
<evidence type="ECO:0000313" key="3">
    <source>
        <dbReference type="Proteomes" id="UP000494040"/>
    </source>
</evidence>
<proteinExistence type="predicted"/>
<dbReference type="GO" id="GO:0006629">
    <property type="term" value="P:lipid metabolic process"/>
    <property type="evidence" value="ECO:0007669"/>
    <property type="project" value="InterPro"/>
</dbReference>
<evidence type="ECO:0000256" key="1">
    <source>
        <dbReference type="SAM" id="SignalP"/>
    </source>
</evidence>
<dbReference type="AlphaFoldDB" id="A0A8I6RKL0"/>
<name>A0A8I6RKL0_CIMLE</name>
<sequence>MLIQKEIIYLLLVLVFQMGEMDTLNDPYEKCLQDSNLELFNTDDIYLEIVISPLINAKSEAANEMRIIWYDELFGPGDEIILYGNETKLFSAQLSAESGQLDTGIFFDDQGDMQYVATFQKENKTVTKSYFKKYPRWMNANKKYLEDLYVYEAFIPGTHQSAAYYGNNRKTLVIYNYLYTQDLNIYDQLMHGVRYLDLRIGHYNSTDEKWWCNHDLLPMRPLKPVLDQVKLFLNQTNEIVIIDFHRFPIGFNDKIHEEFAKFLKQELNDLVYHNYKKKTTFKNIWNSGKRLLISYSTRNIHSNQKFMKPPVKQYWGDKQSLSSLYSYLQSRLLNPTKSKECSAMMAELTPTSLIVIFDLMGGLRKMANTVNTNLTLEFHNEWSEKANIIAVDFVESIGIVTAAIRSNVIKHCKRKL</sequence>